<dbReference type="EMBL" id="JAGKQQ010000001">
    <property type="protein sequence ID" value="MBP3958702.1"/>
    <property type="molecule type" value="Genomic_DNA"/>
</dbReference>
<organism evidence="3 4">
    <name type="scientific">Gemmata palustris</name>
    <dbReference type="NCBI Taxonomy" id="2822762"/>
    <lineage>
        <taxon>Bacteria</taxon>
        <taxon>Pseudomonadati</taxon>
        <taxon>Planctomycetota</taxon>
        <taxon>Planctomycetia</taxon>
        <taxon>Gemmatales</taxon>
        <taxon>Gemmataceae</taxon>
        <taxon>Gemmata</taxon>
    </lineage>
</organism>
<proteinExistence type="predicted"/>
<keyword evidence="4" id="KW-1185">Reference proteome</keyword>
<dbReference type="RefSeq" id="WP_210658929.1">
    <property type="nucleotide sequence ID" value="NZ_JAGKQQ010000001.1"/>
</dbReference>
<dbReference type="InterPro" id="IPR045430">
    <property type="entry name" value="EAD1"/>
</dbReference>
<sequence>MGILTGRQIGLLRDCIAKHFTLEDVIELVRVELNEQLRGMVALEGRNLKSVAFDMIEWLEARERIPDLLRAIRQDRAGVSDVVEFCDDLLLSPGGKKSASGGQQVRGETSEIATKLTRPTKNVDKLPKFDAWLTVSISRPDPAAVAYLMRAWAFHAGDNLGAPLPYTVPEYLLKGQIADCLPTFREATTRLLGHTQFNIELVVPRELRDIDFNSALVDEHPITVRCVHRIARYDLRNRLEERWKHATKNGTIHHVAEPSERAGETIIWLPERSRWEAALKVVNAAIDIAGVIFPTASEATPRRIEEVIAAGVPLLVWPRRGDLRVIRAELTSIFSTTPWVELPSALWARRHSTDSIIWRELVMLFDNPNRIPVDRNPLFRFQSPTGSPK</sequence>
<feature type="domain" description="vWA-MoxR associated protein C-terminal" evidence="2">
    <location>
        <begin position="147"/>
        <end position="368"/>
    </location>
</feature>
<evidence type="ECO:0000313" key="3">
    <source>
        <dbReference type="EMBL" id="MBP3958702.1"/>
    </source>
</evidence>
<dbReference type="InterPro" id="IPR045450">
    <property type="entry name" value="VMAP_C"/>
</dbReference>
<dbReference type="Proteomes" id="UP000676565">
    <property type="component" value="Unassembled WGS sequence"/>
</dbReference>
<dbReference type="Pfam" id="PF20028">
    <property type="entry name" value="VMAP-C"/>
    <property type="match status" value="1"/>
</dbReference>
<feature type="domain" description="Effector-associated" evidence="1">
    <location>
        <begin position="4"/>
        <end position="89"/>
    </location>
</feature>
<protein>
    <submittedName>
        <fullName evidence="3">Uncharacterized protein</fullName>
    </submittedName>
</protein>
<comment type="caution">
    <text evidence="3">The sequence shown here is derived from an EMBL/GenBank/DDBJ whole genome shotgun (WGS) entry which is preliminary data.</text>
</comment>
<evidence type="ECO:0000259" key="2">
    <source>
        <dbReference type="Pfam" id="PF20028"/>
    </source>
</evidence>
<gene>
    <name evidence="3" type="ORF">J8F10_25940</name>
</gene>
<evidence type="ECO:0000313" key="4">
    <source>
        <dbReference type="Proteomes" id="UP000676565"/>
    </source>
</evidence>
<name>A0ABS5BY84_9BACT</name>
<dbReference type="Pfam" id="PF19955">
    <property type="entry name" value="EAD1"/>
    <property type="match status" value="1"/>
</dbReference>
<accession>A0ABS5BY84</accession>
<evidence type="ECO:0000259" key="1">
    <source>
        <dbReference type="Pfam" id="PF19955"/>
    </source>
</evidence>
<reference evidence="3 4" key="1">
    <citation type="submission" date="2021-04" db="EMBL/GenBank/DDBJ databases">
        <authorList>
            <person name="Ivanova A."/>
        </authorList>
    </citation>
    <scope>NUCLEOTIDE SEQUENCE [LARGE SCALE GENOMIC DNA]</scope>
    <source>
        <strain evidence="3 4">G18</strain>
    </source>
</reference>